<accession>A0ABQ8ACC8</accession>
<proteinExistence type="predicted"/>
<evidence type="ECO:0008006" key="4">
    <source>
        <dbReference type="Google" id="ProtNLM"/>
    </source>
</evidence>
<name>A0ABQ8ACC8_BRANA</name>
<dbReference type="Proteomes" id="UP000824890">
    <property type="component" value="Unassembled WGS sequence"/>
</dbReference>
<protein>
    <recommendedName>
        <fullName evidence="4">Secreted protein</fullName>
    </recommendedName>
</protein>
<reference evidence="2 3" key="1">
    <citation type="submission" date="2021-05" db="EMBL/GenBank/DDBJ databases">
        <title>Genome Assembly of Synthetic Allotetraploid Brassica napus Reveals Homoeologous Exchanges between Subgenomes.</title>
        <authorList>
            <person name="Davis J.T."/>
        </authorList>
    </citation>
    <scope>NUCLEOTIDE SEQUENCE [LARGE SCALE GENOMIC DNA]</scope>
    <source>
        <strain evidence="3">cv. Da-Ae</strain>
        <tissue evidence="2">Seedling</tissue>
    </source>
</reference>
<gene>
    <name evidence="2" type="ORF">HID58_052590</name>
</gene>
<evidence type="ECO:0000313" key="3">
    <source>
        <dbReference type="Proteomes" id="UP000824890"/>
    </source>
</evidence>
<dbReference type="EMBL" id="JAGKQM010000013">
    <property type="protein sequence ID" value="KAH0890161.1"/>
    <property type="molecule type" value="Genomic_DNA"/>
</dbReference>
<keyword evidence="3" id="KW-1185">Reference proteome</keyword>
<organism evidence="2 3">
    <name type="scientific">Brassica napus</name>
    <name type="common">Rape</name>
    <dbReference type="NCBI Taxonomy" id="3708"/>
    <lineage>
        <taxon>Eukaryota</taxon>
        <taxon>Viridiplantae</taxon>
        <taxon>Streptophyta</taxon>
        <taxon>Embryophyta</taxon>
        <taxon>Tracheophyta</taxon>
        <taxon>Spermatophyta</taxon>
        <taxon>Magnoliopsida</taxon>
        <taxon>eudicotyledons</taxon>
        <taxon>Gunneridae</taxon>
        <taxon>Pentapetalae</taxon>
        <taxon>rosids</taxon>
        <taxon>malvids</taxon>
        <taxon>Brassicales</taxon>
        <taxon>Brassicaceae</taxon>
        <taxon>Brassiceae</taxon>
        <taxon>Brassica</taxon>
    </lineage>
</organism>
<feature type="chain" id="PRO_5046305070" description="Secreted protein" evidence="1">
    <location>
        <begin position="25"/>
        <end position="81"/>
    </location>
</feature>
<evidence type="ECO:0000256" key="1">
    <source>
        <dbReference type="SAM" id="SignalP"/>
    </source>
</evidence>
<sequence length="81" mass="9081">MKLLNPGCSLVWLELLLLSQQALSRLCALGRMNRWLKRCGDYFCRQTLRILTAGVTTGLRGVVTLRTNKESLEHCISDSTG</sequence>
<keyword evidence="1" id="KW-0732">Signal</keyword>
<feature type="signal peptide" evidence="1">
    <location>
        <begin position="1"/>
        <end position="24"/>
    </location>
</feature>
<comment type="caution">
    <text evidence="2">The sequence shown here is derived from an EMBL/GenBank/DDBJ whole genome shotgun (WGS) entry which is preliminary data.</text>
</comment>
<evidence type="ECO:0000313" key="2">
    <source>
        <dbReference type="EMBL" id="KAH0890161.1"/>
    </source>
</evidence>